<dbReference type="InterPro" id="IPR020476">
    <property type="entry name" value="Nudix_hydrolase"/>
</dbReference>
<evidence type="ECO:0000256" key="1">
    <source>
        <dbReference type="ARBA" id="ARBA00022801"/>
    </source>
</evidence>
<dbReference type="InterPro" id="IPR015797">
    <property type="entry name" value="NUDIX_hydrolase-like_dom_sf"/>
</dbReference>
<dbReference type="PROSITE" id="PS00893">
    <property type="entry name" value="NUDIX_BOX"/>
    <property type="match status" value="1"/>
</dbReference>
<dbReference type="AlphaFoldDB" id="A0A2M7MEU9"/>
<comment type="caution">
    <text evidence="4">The sequence shown here is derived from an EMBL/GenBank/DDBJ whole genome shotgun (WGS) entry which is preliminary data.</text>
</comment>
<dbReference type="PROSITE" id="PS51462">
    <property type="entry name" value="NUDIX"/>
    <property type="match status" value="1"/>
</dbReference>
<dbReference type="PRINTS" id="PR00502">
    <property type="entry name" value="NUDIXFAMILY"/>
</dbReference>
<name>A0A2M7MEU9_9BACT</name>
<dbReference type="GO" id="GO:0016787">
    <property type="term" value="F:hydrolase activity"/>
    <property type="evidence" value="ECO:0007669"/>
    <property type="project" value="UniProtKB-KW"/>
</dbReference>
<evidence type="ECO:0000313" key="5">
    <source>
        <dbReference type="Proteomes" id="UP000230064"/>
    </source>
</evidence>
<dbReference type="CDD" id="cd04678">
    <property type="entry name" value="NUDIX_MTH2_Nudt15"/>
    <property type="match status" value="1"/>
</dbReference>
<dbReference type="Gene3D" id="3.90.79.10">
    <property type="entry name" value="Nucleoside Triphosphate Pyrophosphohydrolase"/>
    <property type="match status" value="1"/>
</dbReference>
<comment type="similarity">
    <text evidence="2">Belongs to the Nudix hydrolase family.</text>
</comment>
<dbReference type="InterPro" id="IPR020084">
    <property type="entry name" value="NUDIX_hydrolase_CS"/>
</dbReference>
<dbReference type="Proteomes" id="UP000230064">
    <property type="component" value="Unassembled WGS sequence"/>
</dbReference>
<evidence type="ECO:0000256" key="2">
    <source>
        <dbReference type="RuleBase" id="RU003476"/>
    </source>
</evidence>
<gene>
    <name evidence="4" type="ORF">COZ30_01910</name>
</gene>
<protein>
    <submittedName>
        <fullName evidence="4">ADP-ribose pyrophosphatase</fullName>
    </submittedName>
</protein>
<dbReference type="SUPFAM" id="SSF55811">
    <property type="entry name" value="Nudix"/>
    <property type="match status" value="1"/>
</dbReference>
<sequence>MNNQSNQKPGVGFGVMILKEGKVLLGHRHENPEKASSLLHGEGTWTMPGGKLHFQEKLKEGAVREVFEETGIKVKGLEAISISNDIVQDAYFVTIGFLCKDFEGEAKVMEPDEITEWKWFDLNNLPSPLYFPSEKIIKNYLAKKIYQDE</sequence>
<feature type="domain" description="Nudix hydrolase" evidence="3">
    <location>
        <begin position="8"/>
        <end position="145"/>
    </location>
</feature>
<organism evidence="4 5">
    <name type="scientific">Candidatus Nealsonbacteria bacterium CG_4_10_14_3_um_filter_36_16</name>
    <dbReference type="NCBI Taxonomy" id="1974685"/>
    <lineage>
        <taxon>Bacteria</taxon>
        <taxon>Candidatus Nealsoniibacteriota</taxon>
    </lineage>
</organism>
<dbReference type="Pfam" id="PF00293">
    <property type="entry name" value="NUDIX"/>
    <property type="match status" value="1"/>
</dbReference>
<evidence type="ECO:0000313" key="4">
    <source>
        <dbReference type="EMBL" id="PIX88085.1"/>
    </source>
</evidence>
<reference evidence="5" key="1">
    <citation type="submission" date="2017-09" db="EMBL/GenBank/DDBJ databases">
        <title>Depth-based differentiation of microbial function through sediment-hosted aquifers and enrichment of novel symbionts in the deep terrestrial subsurface.</title>
        <authorList>
            <person name="Probst A.J."/>
            <person name="Ladd B."/>
            <person name="Jarett J.K."/>
            <person name="Geller-Mcgrath D.E."/>
            <person name="Sieber C.M.K."/>
            <person name="Emerson J.B."/>
            <person name="Anantharaman K."/>
            <person name="Thomas B.C."/>
            <person name="Malmstrom R."/>
            <person name="Stieglmeier M."/>
            <person name="Klingl A."/>
            <person name="Woyke T."/>
            <person name="Ryan C.M."/>
            <person name="Banfield J.F."/>
        </authorList>
    </citation>
    <scope>NUCLEOTIDE SEQUENCE [LARGE SCALE GENOMIC DNA]</scope>
</reference>
<dbReference type="EMBL" id="PFJR01000046">
    <property type="protein sequence ID" value="PIX88085.1"/>
    <property type="molecule type" value="Genomic_DNA"/>
</dbReference>
<dbReference type="PANTHER" id="PTHR16099:SF5">
    <property type="entry name" value="NUCLEOTIDE TRIPHOSPHATE DIPHOSPHATASE NUDT15"/>
    <property type="match status" value="1"/>
</dbReference>
<dbReference type="InterPro" id="IPR000086">
    <property type="entry name" value="NUDIX_hydrolase_dom"/>
</dbReference>
<dbReference type="PANTHER" id="PTHR16099">
    <property type="entry name" value="8-OXO-DGTP DIPHOSPHATES NUDT15"/>
    <property type="match status" value="1"/>
</dbReference>
<evidence type="ECO:0000259" key="3">
    <source>
        <dbReference type="PROSITE" id="PS51462"/>
    </source>
</evidence>
<accession>A0A2M7MEU9</accession>
<proteinExistence type="inferred from homology"/>
<keyword evidence="1 2" id="KW-0378">Hydrolase</keyword>